<dbReference type="SFLD" id="SFLDG00358">
    <property type="entry name" value="Main_(cytGST)"/>
    <property type="match status" value="1"/>
</dbReference>
<dbReference type="SFLD" id="SFLDS00019">
    <property type="entry name" value="Glutathione_Transferase_(cytos"/>
    <property type="match status" value="1"/>
</dbReference>
<feature type="domain" description="GST C-terminal" evidence="4">
    <location>
        <begin position="86"/>
        <end position="206"/>
    </location>
</feature>
<evidence type="ECO:0000313" key="6">
    <source>
        <dbReference type="Proteomes" id="UP000239772"/>
    </source>
</evidence>
<name>A0A2T1HMY7_9HYPH</name>
<dbReference type="SFLD" id="SFLDG01150">
    <property type="entry name" value="Main.1:_Beta-like"/>
    <property type="match status" value="1"/>
</dbReference>
<dbReference type="InterPro" id="IPR004045">
    <property type="entry name" value="Glutathione_S-Trfase_N"/>
</dbReference>
<dbReference type="RefSeq" id="WP_106339656.1">
    <property type="nucleotide sequence ID" value="NZ_PVZS01000033.1"/>
</dbReference>
<reference evidence="6" key="1">
    <citation type="submission" date="2018-03" db="EMBL/GenBank/DDBJ databases">
        <authorList>
            <person name="Sun L."/>
            <person name="Liu H."/>
            <person name="Chen W."/>
            <person name="Huang K."/>
            <person name="Liu W."/>
            <person name="Gao X."/>
        </authorList>
    </citation>
    <scope>NUCLEOTIDE SEQUENCE [LARGE SCALE GENOMIC DNA]</scope>
    <source>
        <strain evidence="6">SH9</strain>
    </source>
</reference>
<feature type="domain" description="GST N-terminal" evidence="3">
    <location>
        <begin position="1"/>
        <end position="81"/>
    </location>
</feature>
<dbReference type="FunFam" id="3.40.30.10:FF:000039">
    <property type="entry name" value="Glutathione S-transferase domain"/>
    <property type="match status" value="1"/>
</dbReference>
<comment type="similarity">
    <text evidence="1">Belongs to the GST superfamily.</text>
</comment>
<sequence>MLVIWGRITSVNVQKVVYAADVLGLDYERREAGGAFGVVGTPEYRAMNPNGLVPTLEDDGLVLWESNAIVRYLAAKHGAGSLWPVDPGARALADRWMDWQQTVLNKAMGPVFHGLVRTAPDKRDAAAVEASRAATEEALAMLDEHLGRNEWLGGGQFTMAECVVGPQVHRWLNMPVRREARPHVERWYRELAEGTASQQAFPLPIL</sequence>
<dbReference type="PANTHER" id="PTHR44051">
    <property type="entry name" value="GLUTATHIONE S-TRANSFERASE-RELATED"/>
    <property type="match status" value="1"/>
</dbReference>
<dbReference type="SUPFAM" id="SSF52833">
    <property type="entry name" value="Thioredoxin-like"/>
    <property type="match status" value="1"/>
</dbReference>
<protein>
    <submittedName>
        <fullName evidence="5">Glutathione S-transferase</fullName>
    </submittedName>
</protein>
<comment type="caution">
    <text evidence="5">The sequence shown here is derived from an EMBL/GenBank/DDBJ whole genome shotgun (WGS) entry which is preliminary data.</text>
</comment>
<evidence type="ECO:0000259" key="4">
    <source>
        <dbReference type="PROSITE" id="PS50405"/>
    </source>
</evidence>
<dbReference type="InterPro" id="IPR036282">
    <property type="entry name" value="Glutathione-S-Trfase_C_sf"/>
</dbReference>
<dbReference type="PROSITE" id="PS50404">
    <property type="entry name" value="GST_NTER"/>
    <property type="match status" value="1"/>
</dbReference>
<keyword evidence="6" id="KW-1185">Reference proteome</keyword>
<dbReference type="EMBL" id="PVZS01000033">
    <property type="protein sequence ID" value="PSC02993.1"/>
    <property type="molecule type" value="Genomic_DNA"/>
</dbReference>
<dbReference type="OrthoDB" id="9810080at2"/>
<dbReference type="Pfam" id="PF13417">
    <property type="entry name" value="GST_N_3"/>
    <property type="match status" value="1"/>
</dbReference>
<dbReference type="Gene3D" id="3.40.30.10">
    <property type="entry name" value="Glutaredoxin"/>
    <property type="match status" value="1"/>
</dbReference>
<dbReference type="Proteomes" id="UP000239772">
    <property type="component" value="Unassembled WGS sequence"/>
</dbReference>
<proteinExistence type="inferred from homology"/>
<dbReference type="Gene3D" id="1.20.1050.10">
    <property type="match status" value="1"/>
</dbReference>
<dbReference type="PROSITE" id="PS50405">
    <property type="entry name" value="GST_CTER"/>
    <property type="match status" value="1"/>
</dbReference>
<accession>A0A2T1HMY7</accession>
<dbReference type="Pfam" id="PF13410">
    <property type="entry name" value="GST_C_2"/>
    <property type="match status" value="1"/>
</dbReference>
<evidence type="ECO:0000256" key="1">
    <source>
        <dbReference type="ARBA" id="ARBA00007409"/>
    </source>
</evidence>
<dbReference type="InterPro" id="IPR010987">
    <property type="entry name" value="Glutathione-S-Trfase_C-like"/>
</dbReference>
<organism evidence="5 6">
    <name type="scientific">Alsobacter soli</name>
    <dbReference type="NCBI Taxonomy" id="2109933"/>
    <lineage>
        <taxon>Bacteria</taxon>
        <taxon>Pseudomonadati</taxon>
        <taxon>Pseudomonadota</taxon>
        <taxon>Alphaproteobacteria</taxon>
        <taxon>Hyphomicrobiales</taxon>
        <taxon>Alsobacteraceae</taxon>
        <taxon>Alsobacter</taxon>
    </lineage>
</organism>
<dbReference type="InterPro" id="IPR036249">
    <property type="entry name" value="Thioredoxin-like_sf"/>
</dbReference>
<dbReference type="PANTHER" id="PTHR44051:SF19">
    <property type="entry name" value="DISULFIDE-BOND OXIDOREDUCTASE YFCG"/>
    <property type="match status" value="1"/>
</dbReference>
<dbReference type="SUPFAM" id="SSF47616">
    <property type="entry name" value="GST C-terminal domain-like"/>
    <property type="match status" value="1"/>
</dbReference>
<gene>
    <name evidence="5" type="ORF">SLNSH_21005</name>
</gene>
<evidence type="ECO:0000259" key="3">
    <source>
        <dbReference type="PROSITE" id="PS50404"/>
    </source>
</evidence>
<evidence type="ECO:0000256" key="2">
    <source>
        <dbReference type="ARBA" id="ARBA00022679"/>
    </source>
</evidence>
<evidence type="ECO:0000313" key="5">
    <source>
        <dbReference type="EMBL" id="PSC02993.1"/>
    </source>
</evidence>
<dbReference type="InterPro" id="IPR040079">
    <property type="entry name" value="Glutathione_S-Trfase"/>
</dbReference>
<dbReference type="AlphaFoldDB" id="A0A2T1HMY7"/>
<dbReference type="CDD" id="cd03047">
    <property type="entry name" value="GST_N_2"/>
    <property type="match status" value="1"/>
</dbReference>
<dbReference type="GO" id="GO:0016740">
    <property type="term" value="F:transferase activity"/>
    <property type="evidence" value="ECO:0007669"/>
    <property type="project" value="UniProtKB-KW"/>
</dbReference>
<keyword evidence="2 5" id="KW-0808">Transferase</keyword>